<comment type="subcellular location">
    <subcellularLocation>
        <location evidence="1">Membrane</location>
    </subcellularLocation>
</comment>
<keyword evidence="12" id="KW-0066">ATP synthesis</keyword>
<name>A0A7J6QNX0_PEROL</name>
<dbReference type="PANTHER" id="PTHR15184">
    <property type="entry name" value="ATP SYNTHASE"/>
    <property type="match status" value="1"/>
</dbReference>
<dbReference type="AlphaFoldDB" id="A0A7J6QNX0"/>
<keyword evidence="7" id="KW-0067">ATP-binding</keyword>
<evidence type="ECO:0000256" key="3">
    <source>
        <dbReference type="ARBA" id="ARBA00012473"/>
    </source>
</evidence>
<evidence type="ECO:0000256" key="7">
    <source>
        <dbReference type="ARBA" id="ARBA00022840"/>
    </source>
</evidence>
<evidence type="ECO:0000256" key="1">
    <source>
        <dbReference type="ARBA" id="ARBA00004370"/>
    </source>
</evidence>
<feature type="domain" description="ATPase F1/V1/A1 complex alpha/beta subunit N-terminal" evidence="13">
    <location>
        <begin position="48"/>
        <end position="115"/>
    </location>
</feature>
<comment type="similarity">
    <text evidence="2">Belongs to the ATPase alpha/beta chains family.</text>
</comment>
<dbReference type="GO" id="GO:0046933">
    <property type="term" value="F:proton-transporting ATP synthase activity, rotational mechanism"/>
    <property type="evidence" value="ECO:0007669"/>
    <property type="project" value="TreeGrafter"/>
</dbReference>
<dbReference type="PANTHER" id="PTHR15184:SF71">
    <property type="entry name" value="ATP SYNTHASE SUBUNIT BETA, MITOCHONDRIAL"/>
    <property type="match status" value="1"/>
</dbReference>
<dbReference type="GO" id="GO:0045259">
    <property type="term" value="C:proton-transporting ATP synthase complex"/>
    <property type="evidence" value="ECO:0007669"/>
    <property type="project" value="UniProtKB-KW"/>
</dbReference>
<evidence type="ECO:0000256" key="6">
    <source>
        <dbReference type="ARBA" id="ARBA00022781"/>
    </source>
</evidence>
<evidence type="ECO:0000256" key="9">
    <source>
        <dbReference type="ARBA" id="ARBA00023065"/>
    </source>
</evidence>
<feature type="non-terminal residue" evidence="14">
    <location>
        <position position="1"/>
    </location>
</feature>
<dbReference type="CDD" id="cd18115">
    <property type="entry name" value="ATP-synt_F1_beta_N"/>
    <property type="match status" value="1"/>
</dbReference>
<dbReference type="Pfam" id="PF02874">
    <property type="entry name" value="ATP-synt_ab_N"/>
    <property type="match status" value="1"/>
</dbReference>
<dbReference type="Proteomes" id="UP000574390">
    <property type="component" value="Unassembled WGS sequence"/>
</dbReference>
<dbReference type="Gene3D" id="2.40.10.170">
    <property type="match status" value="1"/>
</dbReference>
<accession>A0A7J6QNX0</accession>
<keyword evidence="6" id="KW-0375">Hydrogen ion transport</keyword>
<keyword evidence="9" id="KW-0406">Ion transport</keyword>
<evidence type="ECO:0000256" key="11">
    <source>
        <dbReference type="ARBA" id="ARBA00023196"/>
    </source>
</evidence>
<proteinExistence type="inferred from homology"/>
<evidence type="ECO:0000256" key="2">
    <source>
        <dbReference type="ARBA" id="ARBA00008936"/>
    </source>
</evidence>
<sequence length="164" mass="17428">MSNLFVRSVKHVKVRPSMNFLRTAGFASAAAASAHMAEVAQPGHHGKISQVIGAVVDVHFASGRLPPVLNSLEVQGFEHRLVLEVAQHLGENTVRTIAMDGTDGLVRGQEVVDTGAPISVPVGQGTLGRIMNVIGEPIDELGPIECDTKYGFPVTSHARLTHHS</sequence>
<dbReference type="InterPro" id="IPR004100">
    <property type="entry name" value="ATPase_F1/V1/A1_a/bsu_N"/>
</dbReference>
<dbReference type="Gene3D" id="3.40.50.300">
    <property type="entry name" value="P-loop containing nucleotide triphosphate hydrolases"/>
    <property type="match status" value="1"/>
</dbReference>
<protein>
    <recommendedName>
        <fullName evidence="3">H(+)-transporting two-sector ATPase</fullName>
        <ecNumber evidence="3">7.1.2.2</ecNumber>
    </recommendedName>
</protein>
<keyword evidence="11" id="KW-0139">CF(1)</keyword>
<dbReference type="EMBL" id="JABANM010028089">
    <property type="protein sequence ID" value="KAF4710254.1"/>
    <property type="molecule type" value="Genomic_DNA"/>
</dbReference>
<dbReference type="FunFam" id="2.40.10.170:FF:000004">
    <property type="entry name" value="ATP synthase subunit beta"/>
    <property type="match status" value="1"/>
</dbReference>
<dbReference type="InterPro" id="IPR036121">
    <property type="entry name" value="ATPase_F1/V1/A1_a/bsu_N_sf"/>
</dbReference>
<evidence type="ECO:0000256" key="4">
    <source>
        <dbReference type="ARBA" id="ARBA00022448"/>
    </source>
</evidence>
<dbReference type="InterPro" id="IPR050053">
    <property type="entry name" value="ATPase_alpha/beta_chains"/>
</dbReference>
<gene>
    <name evidence="14" type="primary">ATP5F1B</name>
    <name evidence="14" type="ORF">FOZ62_002326</name>
</gene>
<evidence type="ECO:0000313" key="14">
    <source>
        <dbReference type="EMBL" id="KAF4710254.1"/>
    </source>
</evidence>
<dbReference type="SUPFAM" id="SSF50615">
    <property type="entry name" value="N-terminal domain of alpha and beta subunits of F1 ATP synthase"/>
    <property type="match status" value="1"/>
</dbReference>
<keyword evidence="8" id="KW-1278">Translocase</keyword>
<evidence type="ECO:0000256" key="12">
    <source>
        <dbReference type="ARBA" id="ARBA00023310"/>
    </source>
</evidence>
<comment type="caution">
    <text evidence="14">The sequence shown here is derived from an EMBL/GenBank/DDBJ whole genome shotgun (WGS) entry which is preliminary data.</text>
</comment>
<keyword evidence="4" id="KW-0813">Transport</keyword>
<keyword evidence="5" id="KW-0547">Nucleotide-binding</keyword>
<evidence type="ECO:0000256" key="8">
    <source>
        <dbReference type="ARBA" id="ARBA00022967"/>
    </source>
</evidence>
<evidence type="ECO:0000256" key="10">
    <source>
        <dbReference type="ARBA" id="ARBA00023136"/>
    </source>
</evidence>
<dbReference type="EC" id="7.1.2.2" evidence="3"/>
<dbReference type="GO" id="GO:0005524">
    <property type="term" value="F:ATP binding"/>
    <property type="evidence" value="ECO:0007669"/>
    <property type="project" value="UniProtKB-KW"/>
</dbReference>
<organism evidence="14 15">
    <name type="scientific">Perkinsus olseni</name>
    <name type="common">Perkinsus atlanticus</name>
    <dbReference type="NCBI Taxonomy" id="32597"/>
    <lineage>
        <taxon>Eukaryota</taxon>
        <taxon>Sar</taxon>
        <taxon>Alveolata</taxon>
        <taxon>Perkinsozoa</taxon>
        <taxon>Perkinsea</taxon>
        <taxon>Perkinsida</taxon>
        <taxon>Perkinsidae</taxon>
        <taxon>Perkinsus</taxon>
    </lineage>
</organism>
<dbReference type="InterPro" id="IPR027417">
    <property type="entry name" value="P-loop_NTPase"/>
</dbReference>
<reference evidence="14 15" key="1">
    <citation type="submission" date="2020-04" db="EMBL/GenBank/DDBJ databases">
        <title>Perkinsus olseni comparative genomics.</title>
        <authorList>
            <person name="Bogema D.R."/>
        </authorList>
    </citation>
    <scope>NUCLEOTIDE SEQUENCE [LARGE SCALE GENOMIC DNA]</scope>
    <source>
        <strain evidence="14">ATCC PRA-205</strain>
    </source>
</reference>
<evidence type="ECO:0000259" key="13">
    <source>
        <dbReference type="Pfam" id="PF02874"/>
    </source>
</evidence>
<keyword evidence="10" id="KW-0472">Membrane</keyword>
<evidence type="ECO:0000256" key="5">
    <source>
        <dbReference type="ARBA" id="ARBA00022741"/>
    </source>
</evidence>
<evidence type="ECO:0000313" key="15">
    <source>
        <dbReference type="Proteomes" id="UP000574390"/>
    </source>
</evidence>